<name>A0A4U9RQC9_HATHI</name>
<gene>
    <name evidence="1" type="ORF">NCTC503_02173</name>
</gene>
<dbReference type="RefSeq" id="WP_138210733.1">
    <property type="nucleotide sequence ID" value="NZ_CBCRUQ010000024.1"/>
</dbReference>
<accession>A0A4U9RQC9</accession>
<reference evidence="1 2" key="1">
    <citation type="submission" date="2019-05" db="EMBL/GenBank/DDBJ databases">
        <authorList>
            <consortium name="Pathogen Informatics"/>
        </authorList>
    </citation>
    <scope>NUCLEOTIDE SEQUENCE [LARGE SCALE GENOMIC DNA]</scope>
    <source>
        <strain evidence="1 2">NCTC503</strain>
    </source>
</reference>
<keyword evidence="2" id="KW-1185">Reference proteome</keyword>
<evidence type="ECO:0000313" key="1">
    <source>
        <dbReference type="EMBL" id="VTQ93746.1"/>
    </source>
</evidence>
<proteinExistence type="predicted"/>
<sequence length="228" mass="26410">MKDGFIWKGIHSNEKKFKIISLPSISTFEKREDKIIVPGRNGYLINTDNTYEGEVKSVEYDYFDDKFDDIKKWLTGSGEVIFSNEPDKYYKARIINKITLDQVLKKFHSGVVQFECQPFGYFIDGKDSLELEKPTSLHNPGTIYSEPTLTIWGTGDITLEINTETIKLTGVNEYITLNSELELCHKEKIHNQGFRMYGEFPRFEVGENKISWKGDVSKVVVEPKWRCL</sequence>
<dbReference type="Proteomes" id="UP000308489">
    <property type="component" value="Chromosome 1"/>
</dbReference>
<protein>
    <submittedName>
        <fullName evidence="1">Phage tail protein</fullName>
    </submittedName>
</protein>
<evidence type="ECO:0000313" key="2">
    <source>
        <dbReference type="Proteomes" id="UP000308489"/>
    </source>
</evidence>
<dbReference type="KEGG" id="hhw:NCTC503_02173"/>
<organism evidence="1 2">
    <name type="scientific">Hathewaya histolytica</name>
    <name type="common">Clostridium histolyticum</name>
    <dbReference type="NCBI Taxonomy" id="1498"/>
    <lineage>
        <taxon>Bacteria</taxon>
        <taxon>Bacillati</taxon>
        <taxon>Bacillota</taxon>
        <taxon>Clostridia</taxon>
        <taxon>Eubacteriales</taxon>
        <taxon>Clostridiaceae</taxon>
        <taxon>Hathewaya</taxon>
    </lineage>
</organism>
<dbReference type="EMBL" id="LR590481">
    <property type="protein sequence ID" value="VTQ93746.1"/>
    <property type="molecule type" value="Genomic_DNA"/>
</dbReference>
<dbReference type="AlphaFoldDB" id="A0A4U9RQC9"/>
<dbReference type="Gene3D" id="2.40.30.200">
    <property type="match status" value="1"/>
</dbReference>
<dbReference type="NCBIfam" id="TIGR01633">
    <property type="entry name" value="phi3626_gp14_N"/>
    <property type="match status" value="1"/>
</dbReference>
<dbReference type="OrthoDB" id="2734969at2"/>
<dbReference type="InterPro" id="IPR006520">
    <property type="entry name" value="Dit_BPSPP_N"/>
</dbReference>